<evidence type="ECO:0000256" key="6">
    <source>
        <dbReference type="ARBA" id="ARBA00022756"/>
    </source>
</evidence>
<reference evidence="13" key="1">
    <citation type="submission" date="2016-01" db="EMBL/GenBank/DDBJ databases">
        <title>Draft genome sequence of Thermodesulfovibrio aggregans strain TGE-P1.</title>
        <authorList>
            <person name="Sekiguchi Y."/>
            <person name="Ohashi A."/>
            <person name="Matsuura N."/>
            <person name="Tourlousse M.D."/>
        </authorList>
    </citation>
    <scope>NUCLEOTIDE SEQUENCE [LARGE SCALE GENOMIC DNA]</scope>
    <source>
        <strain evidence="13">TGE-P1</strain>
    </source>
</reference>
<dbReference type="OrthoDB" id="9807157at2"/>
<keyword evidence="5 10" id="KW-0808">Transferase</keyword>
<sequence length="391" mass="43291">MSEKFFEFLEEKLRRLKEQNLYRSLKDVNSRDGMEITINGKKYINFSSNDYLGLSQHPLVKEAAMQAIKIFGCGGGASRLLAGGTVLNKELEKLLAQLKGTESSIVLNSGYTANTSLIPVLAEEEDIIFSDELNHASIIDGIRLSKAKKIIYKHADIDDLSQKIKETSCKGKKIVITDTVFSMDGDIAPLKELYEICKFEDAILYIDDAHGTGVLGQGQGAWKHFNLPQENFVVQMGTLSKSVGCFGAFVCGTNSLIDWFINSARGFIFSTALPPSVIASAIASIKIIIEDKTLIDTLWHNTEKVIEAIKILGLKTTNTQTPIIPLLFESIEDAMNASKIFNSLGIYAPVIRPPTVKIPRIRITISAAHTHENIERLIEAFNLLCQQPRRA</sequence>
<name>A0A0U9HLA4_9BACT</name>
<dbReference type="Proteomes" id="UP000054976">
    <property type="component" value="Unassembled WGS sequence"/>
</dbReference>
<dbReference type="EMBL" id="BCNO01000001">
    <property type="protein sequence ID" value="GAQ93888.1"/>
    <property type="molecule type" value="Genomic_DNA"/>
</dbReference>
<dbReference type="STRING" id="86166.TAGGR_152"/>
<keyword evidence="6" id="KW-0093">Biotin biosynthesis</keyword>
<dbReference type="NCBIfam" id="TIGR00858">
    <property type="entry name" value="bioF"/>
    <property type="match status" value="1"/>
</dbReference>
<evidence type="ECO:0000256" key="10">
    <source>
        <dbReference type="RuleBase" id="RU003693"/>
    </source>
</evidence>
<evidence type="ECO:0000256" key="1">
    <source>
        <dbReference type="ARBA" id="ARBA00001933"/>
    </source>
</evidence>
<evidence type="ECO:0000256" key="3">
    <source>
        <dbReference type="ARBA" id="ARBA00010008"/>
    </source>
</evidence>
<evidence type="ECO:0000259" key="11">
    <source>
        <dbReference type="Pfam" id="PF00155"/>
    </source>
</evidence>
<comment type="subunit">
    <text evidence="4 10">Homodimer.</text>
</comment>
<dbReference type="InterPro" id="IPR015422">
    <property type="entry name" value="PyrdxlP-dep_Trfase_small"/>
</dbReference>
<dbReference type="GO" id="GO:0030170">
    <property type="term" value="F:pyridoxal phosphate binding"/>
    <property type="evidence" value="ECO:0007669"/>
    <property type="project" value="InterPro"/>
</dbReference>
<evidence type="ECO:0000256" key="5">
    <source>
        <dbReference type="ARBA" id="ARBA00022679"/>
    </source>
</evidence>
<dbReference type="Pfam" id="PF00155">
    <property type="entry name" value="Aminotran_1_2"/>
    <property type="match status" value="1"/>
</dbReference>
<dbReference type="RefSeq" id="WP_059175378.1">
    <property type="nucleotide sequence ID" value="NZ_BCNO01000001.1"/>
</dbReference>
<evidence type="ECO:0000256" key="9">
    <source>
        <dbReference type="PIRSR" id="PIRSR604723-51"/>
    </source>
</evidence>
<evidence type="ECO:0000313" key="13">
    <source>
        <dbReference type="Proteomes" id="UP000054976"/>
    </source>
</evidence>
<dbReference type="InterPro" id="IPR050087">
    <property type="entry name" value="AON_synthase_class-II"/>
</dbReference>
<evidence type="ECO:0000256" key="7">
    <source>
        <dbReference type="ARBA" id="ARBA00022898"/>
    </source>
</evidence>
<dbReference type="InterPro" id="IPR015424">
    <property type="entry name" value="PyrdxlP-dep_Trfase"/>
</dbReference>
<dbReference type="InterPro" id="IPR004723">
    <property type="entry name" value="AONS_Archaea/Proteobacteria"/>
</dbReference>
<dbReference type="Gene3D" id="3.40.640.10">
    <property type="entry name" value="Type I PLP-dependent aspartate aminotransferase-like (Major domain)"/>
    <property type="match status" value="1"/>
</dbReference>
<dbReference type="UniPathway" id="UPA00078"/>
<evidence type="ECO:0000313" key="12">
    <source>
        <dbReference type="EMBL" id="GAQ93888.1"/>
    </source>
</evidence>
<dbReference type="EC" id="2.3.1.47" evidence="10"/>
<gene>
    <name evidence="12" type="ORF">TAGGR_152</name>
</gene>
<dbReference type="PANTHER" id="PTHR13693">
    <property type="entry name" value="CLASS II AMINOTRANSFERASE/8-AMINO-7-OXONONANOATE SYNTHASE"/>
    <property type="match status" value="1"/>
</dbReference>
<dbReference type="CDD" id="cd06454">
    <property type="entry name" value="KBL_like"/>
    <property type="match status" value="1"/>
</dbReference>
<dbReference type="SUPFAM" id="SSF53383">
    <property type="entry name" value="PLP-dependent transferases"/>
    <property type="match status" value="1"/>
</dbReference>
<comment type="pathway">
    <text evidence="2 10">Cofactor biosynthesis; biotin biosynthesis.</text>
</comment>
<keyword evidence="13" id="KW-1185">Reference proteome</keyword>
<comment type="cofactor">
    <cofactor evidence="1 9 10">
        <name>pyridoxal 5'-phosphate</name>
        <dbReference type="ChEBI" id="CHEBI:597326"/>
    </cofactor>
</comment>
<dbReference type="Gene3D" id="3.90.1150.10">
    <property type="entry name" value="Aspartate Aminotransferase, domain 1"/>
    <property type="match status" value="1"/>
</dbReference>
<protein>
    <recommendedName>
        <fullName evidence="10">8-amino-7-ketopelargonate synthase</fullName>
        <ecNumber evidence="10">2.3.1.47</ecNumber>
    </recommendedName>
</protein>
<keyword evidence="7 9" id="KW-0663">Pyridoxal phosphate</keyword>
<feature type="domain" description="Aminotransferase class I/classII large" evidence="11">
    <location>
        <begin position="42"/>
        <end position="381"/>
    </location>
</feature>
<organism evidence="12 13">
    <name type="scientific">Thermodesulfovibrio aggregans</name>
    <dbReference type="NCBI Taxonomy" id="86166"/>
    <lineage>
        <taxon>Bacteria</taxon>
        <taxon>Pseudomonadati</taxon>
        <taxon>Nitrospirota</taxon>
        <taxon>Thermodesulfovibrionia</taxon>
        <taxon>Thermodesulfovibrionales</taxon>
        <taxon>Thermodesulfovibrionaceae</taxon>
        <taxon>Thermodesulfovibrio</taxon>
    </lineage>
</organism>
<evidence type="ECO:0000256" key="8">
    <source>
        <dbReference type="ARBA" id="ARBA00047715"/>
    </source>
</evidence>
<evidence type="ECO:0000256" key="2">
    <source>
        <dbReference type="ARBA" id="ARBA00004746"/>
    </source>
</evidence>
<dbReference type="InterPro" id="IPR015421">
    <property type="entry name" value="PyrdxlP-dep_Trfase_major"/>
</dbReference>
<accession>A0A0U9HLA4</accession>
<feature type="modified residue" description="N6-(pyridoxal phosphate)lysine" evidence="9">
    <location>
        <position position="241"/>
    </location>
</feature>
<dbReference type="InterPro" id="IPR004839">
    <property type="entry name" value="Aminotransferase_I/II_large"/>
</dbReference>
<comment type="similarity">
    <text evidence="3 10">Belongs to the class-II pyridoxal-phosphate-dependent aminotransferase family. BioF subfamily.</text>
</comment>
<comment type="function">
    <text evidence="10">Catalyzes the decarboxylative condensation of pimeloyl-[acyl-carrier protein] and L-alanine to produce 8-amino-7-oxononanoate (AON), [acyl-carrier protein], and carbon dioxide.</text>
</comment>
<dbReference type="GO" id="GO:0009102">
    <property type="term" value="P:biotin biosynthetic process"/>
    <property type="evidence" value="ECO:0007669"/>
    <property type="project" value="UniProtKB-UniRule"/>
</dbReference>
<dbReference type="InterPro" id="IPR001917">
    <property type="entry name" value="Aminotrans_II_pyridoxalP_BS"/>
</dbReference>
<dbReference type="PROSITE" id="PS00599">
    <property type="entry name" value="AA_TRANSFER_CLASS_2"/>
    <property type="match status" value="1"/>
</dbReference>
<dbReference type="PANTHER" id="PTHR13693:SF77">
    <property type="entry name" value="8-AMINO-7-OXONONANOATE SYNTHASE"/>
    <property type="match status" value="1"/>
</dbReference>
<dbReference type="AlphaFoldDB" id="A0A0U9HLA4"/>
<proteinExistence type="inferred from homology"/>
<comment type="catalytic activity">
    <reaction evidence="8 10">
        <text>6-carboxyhexanoyl-[ACP] + L-alanine + H(+) = (8S)-8-amino-7-oxononanoate + holo-[ACP] + CO2</text>
        <dbReference type="Rhea" id="RHEA:42288"/>
        <dbReference type="Rhea" id="RHEA-COMP:9685"/>
        <dbReference type="Rhea" id="RHEA-COMP:9955"/>
        <dbReference type="ChEBI" id="CHEBI:15378"/>
        <dbReference type="ChEBI" id="CHEBI:16526"/>
        <dbReference type="ChEBI" id="CHEBI:57972"/>
        <dbReference type="ChEBI" id="CHEBI:64479"/>
        <dbReference type="ChEBI" id="CHEBI:78846"/>
        <dbReference type="ChEBI" id="CHEBI:149468"/>
        <dbReference type="EC" id="2.3.1.47"/>
    </reaction>
</comment>
<comment type="caution">
    <text evidence="12">The sequence shown here is derived from an EMBL/GenBank/DDBJ whole genome shotgun (WGS) entry which is preliminary data.</text>
</comment>
<dbReference type="GO" id="GO:0008710">
    <property type="term" value="F:8-amino-7-oxononanoate synthase activity"/>
    <property type="evidence" value="ECO:0007669"/>
    <property type="project" value="UniProtKB-UniRule"/>
</dbReference>
<evidence type="ECO:0000256" key="4">
    <source>
        <dbReference type="ARBA" id="ARBA00011738"/>
    </source>
</evidence>